<dbReference type="EMBL" id="BMNT01000004">
    <property type="protein sequence ID" value="GGK69650.1"/>
    <property type="molecule type" value="Genomic_DNA"/>
</dbReference>
<dbReference type="GO" id="GO:0006167">
    <property type="term" value="P:AMP biosynthetic process"/>
    <property type="evidence" value="ECO:0007669"/>
    <property type="project" value="TreeGrafter"/>
</dbReference>
<dbReference type="InterPro" id="IPR013078">
    <property type="entry name" value="His_Pase_superF_clade-1"/>
</dbReference>
<dbReference type="CDD" id="cd07067">
    <property type="entry name" value="HP_PGM_like"/>
    <property type="match status" value="1"/>
</dbReference>
<evidence type="ECO:0000259" key="2">
    <source>
        <dbReference type="PROSITE" id="PS51462"/>
    </source>
</evidence>
<keyword evidence="1" id="KW-0378">Hydrolase</keyword>
<comment type="caution">
    <text evidence="3">The sequence shown here is derived from an EMBL/GenBank/DDBJ whole genome shotgun (WGS) entry which is preliminary data.</text>
</comment>
<dbReference type="SUPFAM" id="SSF55811">
    <property type="entry name" value="Nudix"/>
    <property type="match status" value="1"/>
</dbReference>
<organism evidence="3 4">
    <name type="scientific">Sphaerisporangium melleum</name>
    <dbReference type="NCBI Taxonomy" id="321316"/>
    <lineage>
        <taxon>Bacteria</taxon>
        <taxon>Bacillati</taxon>
        <taxon>Actinomycetota</taxon>
        <taxon>Actinomycetes</taxon>
        <taxon>Streptosporangiales</taxon>
        <taxon>Streptosporangiaceae</taxon>
        <taxon>Sphaerisporangium</taxon>
    </lineage>
</organism>
<dbReference type="GO" id="GO:0004081">
    <property type="term" value="F:bis(5'-nucleosyl)-tetraphosphatase (asymmetrical) activity"/>
    <property type="evidence" value="ECO:0007669"/>
    <property type="project" value="TreeGrafter"/>
</dbReference>
<dbReference type="InterPro" id="IPR020084">
    <property type="entry name" value="NUDIX_hydrolase_CS"/>
</dbReference>
<dbReference type="AlphaFoldDB" id="A0A917QUK5"/>
<evidence type="ECO:0000313" key="3">
    <source>
        <dbReference type="EMBL" id="GGK69650.1"/>
    </source>
</evidence>
<dbReference type="InterPro" id="IPR000086">
    <property type="entry name" value="NUDIX_hydrolase_dom"/>
</dbReference>
<evidence type="ECO:0000256" key="1">
    <source>
        <dbReference type="ARBA" id="ARBA00022801"/>
    </source>
</evidence>
<name>A0A917QUK5_9ACTN</name>
<reference evidence="3" key="1">
    <citation type="journal article" date="2014" name="Int. J. Syst. Evol. Microbiol.">
        <title>Complete genome sequence of Corynebacterium casei LMG S-19264T (=DSM 44701T), isolated from a smear-ripened cheese.</title>
        <authorList>
            <consortium name="US DOE Joint Genome Institute (JGI-PGF)"/>
            <person name="Walter F."/>
            <person name="Albersmeier A."/>
            <person name="Kalinowski J."/>
            <person name="Ruckert C."/>
        </authorList>
    </citation>
    <scope>NUCLEOTIDE SEQUENCE</scope>
    <source>
        <strain evidence="3">JCM 13064</strain>
    </source>
</reference>
<dbReference type="SMART" id="SM00855">
    <property type="entry name" value="PGAM"/>
    <property type="match status" value="1"/>
</dbReference>
<dbReference type="PANTHER" id="PTHR21340">
    <property type="entry name" value="DIADENOSINE 5,5-P1,P4-TETRAPHOSPHATE PYROPHOSPHOHYDROLASE MUTT"/>
    <property type="match status" value="1"/>
</dbReference>
<dbReference type="PROSITE" id="PS00893">
    <property type="entry name" value="NUDIX_BOX"/>
    <property type="match status" value="1"/>
</dbReference>
<dbReference type="InterPro" id="IPR051325">
    <property type="entry name" value="Nudix_hydrolase_domain"/>
</dbReference>
<dbReference type="InterPro" id="IPR015797">
    <property type="entry name" value="NUDIX_hydrolase-like_dom_sf"/>
</dbReference>
<dbReference type="Proteomes" id="UP000645217">
    <property type="component" value="Unassembled WGS sequence"/>
</dbReference>
<feature type="domain" description="Nudix hydrolase" evidence="2">
    <location>
        <begin position="10"/>
        <end position="136"/>
    </location>
</feature>
<dbReference type="Gene3D" id="3.90.79.10">
    <property type="entry name" value="Nucleoside Triphosphate Pyrophosphohydrolase"/>
    <property type="match status" value="1"/>
</dbReference>
<evidence type="ECO:0000313" key="4">
    <source>
        <dbReference type="Proteomes" id="UP000645217"/>
    </source>
</evidence>
<dbReference type="CDD" id="cd03673">
    <property type="entry name" value="NUDIX_Ap6A_hydrolase"/>
    <property type="match status" value="1"/>
</dbReference>
<keyword evidence="4" id="KW-1185">Reference proteome</keyword>
<dbReference type="RefSeq" id="WP_189161792.1">
    <property type="nucleotide sequence ID" value="NZ_BMNT01000004.1"/>
</dbReference>
<dbReference type="PANTHER" id="PTHR21340:SF0">
    <property type="entry name" value="BIS(5'-NUCLEOSYL)-TETRAPHOSPHATASE [ASYMMETRICAL]"/>
    <property type="match status" value="1"/>
</dbReference>
<proteinExistence type="predicted"/>
<dbReference type="InterPro" id="IPR029033">
    <property type="entry name" value="His_PPase_superfam"/>
</dbReference>
<dbReference type="Pfam" id="PF00300">
    <property type="entry name" value="His_Phos_1"/>
    <property type="match status" value="1"/>
</dbReference>
<gene>
    <name evidence="3" type="ORF">GCM10007964_10840</name>
</gene>
<sequence>MTEARAHAGDLIRAAGAVVWRGDPDAPEIAVIHRPKYDDWSLPKGKLKQGEHAVTAALREVAEEVGTSVRLGRRLPSVHYLKDGRLKRVDYWAAKVVAEIARDPTDEVDRLEWLPVDRARGLLTYEWDAGLLTALTATPPDTTPLVMVRHAYAGSRQAWEGDDDLRPLDGEGEAQARAICEILYGYRPAALISSPSRRCVQTLLPYAARQAVPIRTENVLSESGFDRSLSLKVTMSLLDEGTPTALCSHGKVLPDLLGALFERRSDTGPQDPRLRKGALAVLHHTAGRVVAVDRYTT</sequence>
<dbReference type="Gene3D" id="3.40.50.1240">
    <property type="entry name" value="Phosphoglycerate mutase-like"/>
    <property type="match status" value="1"/>
</dbReference>
<dbReference type="PROSITE" id="PS51462">
    <property type="entry name" value="NUDIX"/>
    <property type="match status" value="1"/>
</dbReference>
<dbReference type="GO" id="GO:0006754">
    <property type="term" value="P:ATP biosynthetic process"/>
    <property type="evidence" value="ECO:0007669"/>
    <property type="project" value="TreeGrafter"/>
</dbReference>
<reference evidence="3" key="2">
    <citation type="submission" date="2020-09" db="EMBL/GenBank/DDBJ databases">
        <authorList>
            <person name="Sun Q."/>
            <person name="Ohkuma M."/>
        </authorList>
    </citation>
    <scope>NUCLEOTIDE SEQUENCE</scope>
    <source>
        <strain evidence="3">JCM 13064</strain>
    </source>
</reference>
<dbReference type="Pfam" id="PF00293">
    <property type="entry name" value="NUDIX"/>
    <property type="match status" value="1"/>
</dbReference>
<protein>
    <submittedName>
        <fullName evidence="3">ADP-ribose pyrophosphatase</fullName>
    </submittedName>
</protein>
<dbReference type="SUPFAM" id="SSF53254">
    <property type="entry name" value="Phosphoglycerate mutase-like"/>
    <property type="match status" value="1"/>
</dbReference>
<accession>A0A917QUK5</accession>